<dbReference type="PANTHER" id="PTHR47424">
    <property type="entry name" value="REGULATORY PROTEIN GAL4"/>
    <property type="match status" value="1"/>
</dbReference>
<name>A0ABR3X2B9_9EURO</name>
<dbReference type="EMBL" id="JAVDPF010000032">
    <property type="protein sequence ID" value="KAL1870081.1"/>
    <property type="molecule type" value="Genomic_DNA"/>
</dbReference>
<evidence type="ECO:0000256" key="3">
    <source>
        <dbReference type="ARBA" id="ARBA00023163"/>
    </source>
</evidence>
<proteinExistence type="predicted"/>
<dbReference type="Proteomes" id="UP001583193">
    <property type="component" value="Unassembled WGS sequence"/>
</dbReference>
<protein>
    <recommendedName>
        <fullName evidence="6">Xylanolytic transcriptional activator regulatory domain-containing protein</fullName>
    </recommendedName>
</protein>
<feature type="region of interest" description="Disordered" evidence="5">
    <location>
        <begin position="85"/>
        <end position="124"/>
    </location>
</feature>
<keyword evidence="8" id="KW-1185">Reference proteome</keyword>
<evidence type="ECO:0000313" key="7">
    <source>
        <dbReference type="EMBL" id="KAL1870081.1"/>
    </source>
</evidence>
<feature type="compositionally biased region" description="Polar residues" evidence="5">
    <location>
        <begin position="85"/>
        <end position="111"/>
    </location>
</feature>
<evidence type="ECO:0000256" key="5">
    <source>
        <dbReference type="SAM" id="MobiDB-lite"/>
    </source>
</evidence>
<keyword evidence="4" id="KW-0539">Nucleus</keyword>
<dbReference type="CDD" id="cd12148">
    <property type="entry name" value="fungal_TF_MHR"/>
    <property type="match status" value="1"/>
</dbReference>
<accession>A0ABR3X2B9</accession>
<comment type="caution">
    <text evidence="7">The sequence shown here is derived from an EMBL/GenBank/DDBJ whole genome shotgun (WGS) entry which is preliminary data.</text>
</comment>
<feature type="region of interest" description="Disordered" evidence="5">
    <location>
        <begin position="22"/>
        <end position="41"/>
    </location>
</feature>
<keyword evidence="2" id="KW-0238">DNA-binding</keyword>
<evidence type="ECO:0000256" key="4">
    <source>
        <dbReference type="ARBA" id="ARBA00023242"/>
    </source>
</evidence>
<evidence type="ECO:0000256" key="2">
    <source>
        <dbReference type="ARBA" id="ARBA00023125"/>
    </source>
</evidence>
<dbReference type="Pfam" id="PF04082">
    <property type="entry name" value="Fungal_trans"/>
    <property type="match status" value="1"/>
</dbReference>
<dbReference type="PANTHER" id="PTHR47424:SF3">
    <property type="entry name" value="REGULATORY PROTEIN GAL4"/>
    <property type="match status" value="1"/>
</dbReference>
<dbReference type="InterPro" id="IPR007219">
    <property type="entry name" value="XnlR_reg_dom"/>
</dbReference>
<sequence length="564" mass="63687">MISMIQSLRNRLQELEATEWPSQVGGNRALNSDSLTSPGLLEQPSQMQDLATASNSGVDFHSSGNITVDYQTHQFAVPPEVNLSPESVSMQDQQVAAPSTVSGSSPKTSGAVQKRSPSRRDEPCIVEKLMEPIQQVLEDDGHQATAGPSKSLDAVPSLLASNAAQTEPDSALFQSEIPEQNATQADFYFRQAQGIDFLDVLDDEVGIELIQLELLMGFYLQSTERFSKCWNITGLTIRMAQNLGLHLSQDEAVERGLLSSYPTQLEREMRTRVWYGYDNLLSDELGKFNKQPDDVPTPLEAYIQTVKLYDILGQVLNRDELKRRRCADGAPEPSESTSMIQTLLEFDNKIMEWRESLPIYLWYDADIEETNQFHTFTSDGLEALSRGLLFQAKRLYTRFLHVRVLSLRPALELHFKRQQKNYNRASGRKTNPRLQDSVLSNMAGQCVLAAQTLVRYMDTEIHSNGLRAWWYNISYLHASGSTLLMGRLCMFNESNEPRLLGESLSESLRRCLRCLLRYTKFSSIAKKSVHLLQESEKRLVSNNNGVEVGSDERQFLADNRAEII</sequence>
<dbReference type="InterPro" id="IPR051127">
    <property type="entry name" value="Fungal_SecMet_Regulators"/>
</dbReference>
<evidence type="ECO:0000313" key="8">
    <source>
        <dbReference type="Proteomes" id="UP001583193"/>
    </source>
</evidence>
<feature type="domain" description="Xylanolytic transcriptional activator regulatory" evidence="6">
    <location>
        <begin position="207"/>
        <end position="276"/>
    </location>
</feature>
<organism evidence="7 8">
    <name type="scientific">Paecilomyces lecythidis</name>
    <dbReference type="NCBI Taxonomy" id="3004212"/>
    <lineage>
        <taxon>Eukaryota</taxon>
        <taxon>Fungi</taxon>
        <taxon>Dikarya</taxon>
        <taxon>Ascomycota</taxon>
        <taxon>Pezizomycotina</taxon>
        <taxon>Eurotiomycetes</taxon>
        <taxon>Eurotiomycetidae</taxon>
        <taxon>Eurotiales</taxon>
        <taxon>Thermoascaceae</taxon>
        <taxon>Paecilomyces</taxon>
    </lineage>
</organism>
<reference evidence="7 8" key="1">
    <citation type="journal article" date="2024" name="IMA Fungus">
        <title>IMA Genome - F19 : A genome assembly and annotation guide to empower mycologists, including annotated draft genome sequences of Ceratocystis pirilliformis, Diaporthe australafricana, Fusarium ophioides, Paecilomyces lecythidis, and Sporothrix stenoceras.</title>
        <authorList>
            <person name="Aylward J."/>
            <person name="Wilson A.M."/>
            <person name="Visagie C.M."/>
            <person name="Spraker J."/>
            <person name="Barnes I."/>
            <person name="Buitendag C."/>
            <person name="Ceriani C."/>
            <person name="Del Mar Angel L."/>
            <person name="du Plessis D."/>
            <person name="Fuchs T."/>
            <person name="Gasser K."/>
            <person name="Kramer D."/>
            <person name="Li W."/>
            <person name="Munsamy K."/>
            <person name="Piso A."/>
            <person name="Price J.L."/>
            <person name="Sonnekus B."/>
            <person name="Thomas C."/>
            <person name="van der Nest A."/>
            <person name="van Dijk A."/>
            <person name="van Heerden A."/>
            <person name="van Vuuren N."/>
            <person name="Yilmaz N."/>
            <person name="Duong T.A."/>
            <person name="van der Merwe N.A."/>
            <person name="Wingfield M.J."/>
            <person name="Wingfield B.D."/>
        </authorList>
    </citation>
    <scope>NUCLEOTIDE SEQUENCE [LARGE SCALE GENOMIC DNA]</scope>
    <source>
        <strain evidence="7 8">CMW 18167</strain>
    </source>
</reference>
<evidence type="ECO:0000256" key="1">
    <source>
        <dbReference type="ARBA" id="ARBA00023015"/>
    </source>
</evidence>
<keyword evidence="3" id="KW-0804">Transcription</keyword>
<gene>
    <name evidence="7" type="ORF">Plec18167_007599</name>
</gene>
<keyword evidence="1" id="KW-0805">Transcription regulation</keyword>
<evidence type="ECO:0000259" key="6">
    <source>
        <dbReference type="Pfam" id="PF04082"/>
    </source>
</evidence>